<evidence type="ECO:0000256" key="2">
    <source>
        <dbReference type="ARBA" id="ARBA00022801"/>
    </source>
</evidence>
<keyword evidence="6" id="KW-1185">Reference proteome</keyword>
<dbReference type="PIRSF" id="PIRSF001112">
    <property type="entry name" value="Epoxide_hydrolase"/>
    <property type="match status" value="1"/>
</dbReference>
<dbReference type="GO" id="GO:0004301">
    <property type="term" value="F:epoxide hydrolase activity"/>
    <property type="evidence" value="ECO:0007669"/>
    <property type="project" value="TreeGrafter"/>
</dbReference>
<gene>
    <name evidence="5" type="ORF">BDV95DRAFT_500303</name>
</gene>
<dbReference type="AlphaFoldDB" id="A0A7C8M515"/>
<evidence type="ECO:0000313" key="6">
    <source>
        <dbReference type="Proteomes" id="UP000481861"/>
    </source>
</evidence>
<dbReference type="InterPro" id="IPR029058">
    <property type="entry name" value="AB_hydrolase_fold"/>
</dbReference>
<evidence type="ECO:0000313" key="5">
    <source>
        <dbReference type="EMBL" id="KAF2868816.1"/>
    </source>
</evidence>
<dbReference type="SUPFAM" id="SSF53474">
    <property type="entry name" value="alpha/beta-Hydrolases"/>
    <property type="match status" value="1"/>
</dbReference>
<comment type="similarity">
    <text evidence="1">Belongs to the peptidase S33 family.</text>
</comment>
<feature type="active site" description="Proton donor" evidence="3">
    <location>
        <position position="303"/>
    </location>
</feature>
<dbReference type="InterPro" id="IPR010497">
    <property type="entry name" value="Epoxide_hydro_N"/>
</dbReference>
<dbReference type="PANTHER" id="PTHR21661">
    <property type="entry name" value="EPOXIDE HYDROLASE 1-RELATED"/>
    <property type="match status" value="1"/>
</dbReference>
<feature type="active site" description="Nucleophile" evidence="3">
    <location>
        <position position="184"/>
    </location>
</feature>
<name>A0A7C8M515_9PLEO</name>
<organism evidence="5 6">
    <name type="scientific">Massariosphaeria phaeospora</name>
    <dbReference type="NCBI Taxonomy" id="100035"/>
    <lineage>
        <taxon>Eukaryota</taxon>
        <taxon>Fungi</taxon>
        <taxon>Dikarya</taxon>
        <taxon>Ascomycota</taxon>
        <taxon>Pezizomycotina</taxon>
        <taxon>Dothideomycetes</taxon>
        <taxon>Pleosporomycetidae</taxon>
        <taxon>Pleosporales</taxon>
        <taxon>Pleosporales incertae sedis</taxon>
        <taxon>Massariosphaeria</taxon>
    </lineage>
</organism>
<keyword evidence="2 5" id="KW-0378">Hydrolase</keyword>
<reference evidence="5 6" key="1">
    <citation type="submission" date="2020-01" db="EMBL/GenBank/DDBJ databases">
        <authorList>
            <consortium name="DOE Joint Genome Institute"/>
            <person name="Haridas S."/>
            <person name="Albert R."/>
            <person name="Binder M."/>
            <person name="Bloem J."/>
            <person name="Labutti K."/>
            <person name="Salamov A."/>
            <person name="Andreopoulos B."/>
            <person name="Baker S.E."/>
            <person name="Barry K."/>
            <person name="Bills G."/>
            <person name="Bluhm B.H."/>
            <person name="Cannon C."/>
            <person name="Castanera R."/>
            <person name="Culley D.E."/>
            <person name="Daum C."/>
            <person name="Ezra D."/>
            <person name="Gonzalez J.B."/>
            <person name="Henrissat B."/>
            <person name="Kuo A."/>
            <person name="Liang C."/>
            <person name="Lipzen A."/>
            <person name="Lutzoni F."/>
            <person name="Magnuson J."/>
            <person name="Mondo S."/>
            <person name="Nolan M."/>
            <person name="Ohm R."/>
            <person name="Pangilinan J."/>
            <person name="Park H.-J.H."/>
            <person name="Ramirez L."/>
            <person name="Alfaro M."/>
            <person name="Sun H."/>
            <person name="Tritt A."/>
            <person name="Yoshinaga Y."/>
            <person name="Zwiers L.-H.L."/>
            <person name="Turgeon B.G."/>
            <person name="Goodwin S.B."/>
            <person name="Spatafora J.W."/>
            <person name="Crous P.W."/>
            <person name="Grigoriev I.V."/>
        </authorList>
    </citation>
    <scope>NUCLEOTIDE SEQUENCE [LARGE SCALE GENOMIC DNA]</scope>
    <source>
        <strain evidence="5 6">CBS 611.86</strain>
    </source>
</reference>
<evidence type="ECO:0000256" key="3">
    <source>
        <dbReference type="PIRSR" id="PIRSR001112-1"/>
    </source>
</evidence>
<dbReference type="GO" id="GO:0097176">
    <property type="term" value="P:epoxide metabolic process"/>
    <property type="evidence" value="ECO:0007669"/>
    <property type="project" value="TreeGrafter"/>
</dbReference>
<dbReference type="InterPro" id="IPR016292">
    <property type="entry name" value="Epoxide_hydrolase"/>
</dbReference>
<accession>A0A7C8M515</accession>
<proteinExistence type="inferred from homology"/>
<evidence type="ECO:0000256" key="1">
    <source>
        <dbReference type="ARBA" id="ARBA00010088"/>
    </source>
</evidence>
<dbReference type="InterPro" id="IPR000639">
    <property type="entry name" value="Epox_hydrolase-like"/>
</dbReference>
<dbReference type="Pfam" id="PF06441">
    <property type="entry name" value="EHN"/>
    <property type="match status" value="1"/>
</dbReference>
<sequence>MAYSPPNSAQPFTLNISDDQISEWSQLLKLSKIGPLTWEGKQADRRFGVTHNWLSSTKAYWLNTYDWRAQEQHINSFPNYTMAVEDMDIHFVALFSEQKDAIPLIFMHGWPGSFIEFLPMLSNIREKYSAADLPYHIIVPSLPGYTLSSGGPVDSDWTIVDSARVMNQLMLNLGFEKYIAQGGDIGSFVGTLMAVHHDACVGVHLNLMRIIDLPEEEGLSALEQRAVANAKKWRESGSAYAQEHGTRPNTISLVLSSSPLALLAWIGEKFLEWSDEDPPLDTILTNVSLYWFTQGFPRSIYPYRSLFGGPRNPPPYIAKPMGFSFFPVEITPGVKSTVEKHGNLAFYRQHESGGHFAALEKPEWLWRDVEDYVELVWKKV</sequence>
<feature type="active site" description="Proton acceptor" evidence="3">
    <location>
        <position position="355"/>
    </location>
</feature>
<comment type="caution">
    <text evidence="5">The sequence shown here is derived from an EMBL/GenBank/DDBJ whole genome shotgun (WGS) entry which is preliminary data.</text>
</comment>
<dbReference type="Proteomes" id="UP000481861">
    <property type="component" value="Unassembled WGS sequence"/>
</dbReference>
<feature type="domain" description="Epoxide hydrolase N-terminal" evidence="4">
    <location>
        <begin position="10"/>
        <end position="117"/>
    </location>
</feature>
<dbReference type="PRINTS" id="PR00412">
    <property type="entry name" value="EPOXHYDRLASE"/>
</dbReference>
<dbReference type="OrthoDB" id="7130006at2759"/>
<dbReference type="PANTHER" id="PTHR21661:SF39">
    <property type="entry name" value="HYDROLASE, PUTATIVE (AFU_ORTHOLOGUE AFUA_3G08960)-RELATED"/>
    <property type="match status" value="1"/>
</dbReference>
<dbReference type="Gene3D" id="3.40.50.1820">
    <property type="entry name" value="alpha/beta hydrolase"/>
    <property type="match status" value="1"/>
</dbReference>
<dbReference type="EMBL" id="JAADJZ010000018">
    <property type="protein sequence ID" value="KAF2868816.1"/>
    <property type="molecule type" value="Genomic_DNA"/>
</dbReference>
<protein>
    <submittedName>
        <fullName evidence="5">Epoxide hydrolase-like protein</fullName>
    </submittedName>
</protein>
<evidence type="ECO:0000259" key="4">
    <source>
        <dbReference type="Pfam" id="PF06441"/>
    </source>
</evidence>